<dbReference type="InterPro" id="IPR011006">
    <property type="entry name" value="CheY-like_superfamily"/>
</dbReference>
<feature type="domain" description="Response regulatory" evidence="3">
    <location>
        <begin position="8"/>
        <end position="122"/>
    </location>
</feature>
<organism evidence="4 5">
    <name type="scientific">Abyssobacteria bacterium (strain SURF_5)</name>
    <dbReference type="NCBI Taxonomy" id="2093360"/>
    <lineage>
        <taxon>Bacteria</taxon>
        <taxon>Pseudomonadati</taxon>
        <taxon>Candidatus Hydrogenedentota</taxon>
        <taxon>Candidatus Abyssobacteria</taxon>
    </lineage>
</organism>
<dbReference type="SMART" id="SM00448">
    <property type="entry name" value="REC"/>
    <property type="match status" value="1"/>
</dbReference>
<name>A0A3A4NH85_ABYX5</name>
<dbReference type="PANTHER" id="PTHR44591:SF3">
    <property type="entry name" value="RESPONSE REGULATORY DOMAIN-CONTAINING PROTEIN"/>
    <property type="match status" value="1"/>
</dbReference>
<evidence type="ECO:0000256" key="2">
    <source>
        <dbReference type="PROSITE-ProRule" id="PRU00169"/>
    </source>
</evidence>
<keyword evidence="1 2" id="KW-0597">Phosphoprotein</keyword>
<dbReference type="GO" id="GO:0000160">
    <property type="term" value="P:phosphorelay signal transduction system"/>
    <property type="evidence" value="ECO:0007669"/>
    <property type="project" value="InterPro"/>
</dbReference>
<dbReference type="Proteomes" id="UP000265882">
    <property type="component" value="Unassembled WGS sequence"/>
</dbReference>
<proteinExistence type="predicted"/>
<dbReference type="InterPro" id="IPR001789">
    <property type="entry name" value="Sig_transdc_resp-reg_receiver"/>
</dbReference>
<dbReference type="PANTHER" id="PTHR44591">
    <property type="entry name" value="STRESS RESPONSE REGULATOR PROTEIN 1"/>
    <property type="match status" value="1"/>
</dbReference>
<evidence type="ECO:0000313" key="5">
    <source>
        <dbReference type="Proteomes" id="UP000265882"/>
    </source>
</evidence>
<dbReference type="Pfam" id="PF00072">
    <property type="entry name" value="Response_reg"/>
    <property type="match status" value="1"/>
</dbReference>
<accession>A0A3A4NH85</accession>
<evidence type="ECO:0000259" key="3">
    <source>
        <dbReference type="PROSITE" id="PS50110"/>
    </source>
</evidence>
<dbReference type="Gene3D" id="3.40.50.2300">
    <property type="match status" value="1"/>
</dbReference>
<dbReference type="AlphaFoldDB" id="A0A3A4NH85"/>
<evidence type="ECO:0000313" key="4">
    <source>
        <dbReference type="EMBL" id="RJP18005.1"/>
    </source>
</evidence>
<dbReference type="InterPro" id="IPR050595">
    <property type="entry name" value="Bact_response_regulator"/>
</dbReference>
<evidence type="ECO:0000256" key="1">
    <source>
        <dbReference type="ARBA" id="ARBA00022553"/>
    </source>
</evidence>
<protein>
    <submittedName>
        <fullName evidence="4">Response regulator</fullName>
    </submittedName>
</protein>
<dbReference type="PROSITE" id="PS50110">
    <property type="entry name" value="RESPONSE_REGULATORY"/>
    <property type="match status" value="1"/>
</dbReference>
<reference evidence="4 5" key="1">
    <citation type="journal article" date="2017" name="ISME J.">
        <title>Energy and carbon metabolisms in a deep terrestrial subsurface fluid microbial community.</title>
        <authorList>
            <person name="Momper L."/>
            <person name="Jungbluth S.P."/>
            <person name="Lee M.D."/>
            <person name="Amend J.P."/>
        </authorList>
    </citation>
    <scope>NUCLEOTIDE SEQUENCE [LARGE SCALE GENOMIC DNA]</scope>
    <source>
        <strain evidence="4">SURF_5</strain>
    </source>
</reference>
<dbReference type="SUPFAM" id="SSF52172">
    <property type="entry name" value="CheY-like"/>
    <property type="match status" value="1"/>
</dbReference>
<gene>
    <name evidence="4" type="ORF">C4520_15070</name>
</gene>
<sequence length="149" mass="16647">MKKKGIIQVLIVDDEDRFRSTTKTNLEKRGFEVRAAATGAEAIEEIRRDEVDVVVLDVKMPGMDGNEVLHRMKALKPDLEVIMLTGHGTMRSALIAFRDEVFEYLSKPCDTDTLADTIRNAAAHKTGSIHGAEWYSIWSKAEPGSVEED</sequence>
<comment type="caution">
    <text evidence="4">The sequence shown here is derived from an EMBL/GenBank/DDBJ whole genome shotgun (WGS) entry which is preliminary data.</text>
</comment>
<dbReference type="EMBL" id="QZKU01000106">
    <property type="protein sequence ID" value="RJP18005.1"/>
    <property type="molecule type" value="Genomic_DNA"/>
</dbReference>
<feature type="modified residue" description="4-aspartylphosphate" evidence="2">
    <location>
        <position position="57"/>
    </location>
</feature>